<gene>
    <name evidence="1" type="ORF">LOC62_03G004270</name>
</gene>
<dbReference type="SUPFAM" id="SSF159238">
    <property type="entry name" value="SO1590-like"/>
    <property type="match status" value="1"/>
</dbReference>
<accession>A0AAF0YAD2</accession>
<proteinExistence type="predicted"/>
<evidence type="ECO:0008006" key="3">
    <source>
        <dbReference type="Google" id="ProtNLM"/>
    </source>
</evidence>
<dbReference type="EMBL" id="CP086716">
    <property type="protein sequence ID" value="WOO80746.1"/>
    <property type="molecule type" value="Genomic_DNA"/>
</dbReference>
<dbReference type="GeneID" id="87807508"/>
<dbReference type="InterPro" id="IPR021607">
    <property type="entry name" value="DUF3224"/>
</dbReference>
<evidence type="ECO:0000313" key="2">
    <source>
        <dbReference type="Proteomes" id="UP000827549"/>
    </source>
</evidence>
<name>A0AAF0YAD2_9TREE</name>
<organism evidence="1 2">
    <name type="scientific">Vanrija pseudolonga</name>
    <dbReference type="NCBI Taxonomy" id="143232"/>
    <lineage>
        <taxon>Eukaryota</taxon>
        <taxon>Fungi</taxon>
        <taxon>Dikarya</taxon>
        <taxon>Basidiomycota</taxon>
        <taxon>Agaricomycotina</taxon>
        <taxon>Tremellomycetes</taxon>
        <taxon>Trichosporonales</taxon>
        <taxon>Trichosporonaceae</taxon>
        <taxon>Vanrija</taxon>
    </lineage>
</organism>
<reference evidence="1" key="1">
    <citation type="submission" date="2023-10" db="EMBL/GenBank/DDBJ databases">
        <authorList>
            <person name="Noh H."/>
        </authorList>
    </citation>
    <scope>NUCLEOTIDE SEQUENCE</scope>
    <source>
        <strain evidence="1">DUCC4014</strain>
    </source>
</reference>
<evidence type="ECO:0000313" key="1">
    <source>
        <dbReference type="EMBL" id="WOO80746.1"/>
    </source>
</evidence>
<keyword evidence="2" id="KW-1185">Reference proteome</keyword>
<dbReference type="Gene3D" id="2.40.350.10">
    <property type="entry name" value="SO1590-like"/>
    <property type="match status" value="1"/>
</dbReference>
<dbReference type="Proteomes" id="UP000827549">
    <property type="component" value="Chromosome 3"/>
</dbReference>
<sequence length="140" mass="15261">MSPTTIKVTFTGLSWDENPIKASRELPLKITYVTMERKFDTDEMRGWGIAAYIMTYHATNPKEATFEGEQVFEGTLLGKTGSFAASSTGVYANGVAKSNWTIIPDTATGELKGIRGHGGYETGHADPTAPIPCELHVEFE</sequence>
<protein>
    <recommendedName>
        <fullName evidence="3">DUF3224 domain-containing protein</fullName>
    </recommendedName>
</protein>
<dbReference type="RefSeq" id="XP_062626778.1">
    <property type="nucleotide sequence ID" value="XM_062770794.1"/>
</dbReference>
<dbReference type="InterPro" id="IPR023159">
    <property type="entry name" value="SO1590-like_sf"/>
</dbReference>
<dbReference type="Pfam" id="PF11528">
    <property type="entry name" value="DUF3224"/>
    <property type="match status" value="1"/>
</dbReference>
<dbReference type="AlphaFoldDB" id="A0AAF0YAD2"/>